<proteinExistence type="predicted"/>
<name>A0A2M3ZPN2_9DIPT</name>
<feature type="chain" id="PRO_5014843929" evidence="2">
    <location>
        <begin position="20"/>
        <end position="72"/>
    </location>
</feature>
<feature type="transmembrane region" description="Helical" evidence="1">
    <location>
        <begin position="48"/>
        <end position="69"/>
    </location>
</feature>
<evidence type="ECO:0000256" key="1">
    <source>
        <dbReference type="SAM" id="Phobius"/>
    </source>
</evidence>
<protein>
    <submittedName>
        <fullName evidence="3">Putative secreted peptide</fullName>
    </submittedName>
</protein>
<dbReference type="AlphaFoldDB" id="A0A2M3ZPN2"/>
<evidence type="ECO:0000313" key="3">
    <source>
        <dbReference type="EMBL" id="MBW30410.1"/>
    </source>
</evidence>
<organism evidence="3">
    <name type="scientific">Anopheles braziliensis</name>
    <dbReference type="NCBI Taxonomy" id="58242"/>
    <lineage>
        <taxon>Eukaryota</taxon>
        <taxon>Metazoa</taxon>
        <taxon>Ecdysozoa</taxon>
        <taxon>Arthropoda</taxon>
        <taxon>Hexapoda</taxon>
        <taxon>Insecta</taxon>
        <taxon>Pterygota</taxon>
        <taxon>Neoptera</taxon>
        <taxon>Endopterygota</taxon>
        <taxon>Diptera</taxon>
        <taxon>Nematocera</taxon>
        <taxon>Culicoidea</taxon>
        <taxon>Culicidae</taxon>
        <taxon>Anophelinae</taxon>
        <taxon>Anopheles</taxon>
    </lineage>
</organism>
<keyword evidence="1" id="KW-0812">Transmembrane</keyword>
<keyword evidence="2" id="KW-0732">Signal</keyword>
<accession>A0A2M3ZPN2</accession>
<keyword evidence="1" id="KW-1133">Transmembrane helix</keyword>
<dbReference type="EMBL" id="GGFM01009659">
    <property type="protein sequence ID" value="MBW30410.1"/>
    <property type="molecule type" value="Transcribed_RNA"/>
</dbReference>
<keyword evidence="1" id="KW-0472">Membrane</keyword>
<evidence type="ECO:0000256" key="2">
    <source>
        <dbReference type="SAM" id="SignalP"/>
    </source>
</evidence>
<reference evidence="3" key="1">
    <citation type="submission" date="2018-01" db="EMBL/GenBank/DDBJ databases">
        <title>An insight into the sialome of Amazonian anophelines.</title>
        <authorList>
            <person name="Ribeiro J.M."/>
            <person name="Scarpassa V."/>
            <person name="Calvo E."/>
        </authorList>
    </citation>
    <scope>NUCLEOTIDE SEQUENCE</scope>
    <source>
        <tissue evidence="3">Salivary glands</tissue>
    </source>
</reference>
<sequence>MTELCVCVCLCSCYTAVDAVLSDWNNCLVCEFSTGVTLQHALLREWQVLRVCNFCLSLLLLLLLAFLLLDFH</sequence>
<feature type="signal peptide" evidence="2">
    <location>
        <begin position="1"/>
        <end position="19"/>
    </location>
</feature>